<dbReference type="Proteomes" id="UP000325313">
    <property type="component" value="Unassembled WGS sequence"/>
</dbReference>
<accession>A0A5B0LZF2</accession>
<dbReference type="EMBL" id="VDEP01000496">
    <property type="protein sequence ID" value="KAA1069922.1"/>
    <property type="molecule type" value="Genomic_DNA"/>
</dbReference>
<organism evidence="1 2">
    <name type="scientific">Puccinia graminis f. sp. tritici</name>
    <dbReference type="NCBI Taxonomy" id="56615"/>
    <lineage>
        <taxon>Eukaryota</taxon>
        <taxon>Fungi</taxon>
        <taxon>Dikarya</taxon>
        <taxon>Basidiomycota</taxon>
        <taxon>Pucciniomycotina</taxon>
        <taxon>Pucciniomycetes</taxon>
        <taxon>Pucciniales</taxon>
        <taxon>Pucciniaceae</taxon>
        <taxon>Puccinia</taxon>
    </lineage>
</organism>
<proteinExistence type="predicted"/>
<dbReference type="AlphaFoldDB" id="A0A5B0LZF2"/>
<sequence>MFNVEFAIKSSASSLDRMESRLSFDGQITLHMNSHSVSHLYKTVYGTKPYVEPKRHPHLAGPYNRRQDA</sequence>
<name>A0A5B0LZF2_PUCGR</name>
<gene>
    <name evidence="1" type="ORF">PGTUg99_002617</name>
</gene>
<evidence type="ECO:0000313" key="2">
    <source>
        <dbReference type="Proteomes" id="UP000325313"/>
    </source>
</evidence>
<evidence type="ECO:0000313" key="1">
    <source>
        <dbReference type="EMBL" id="KAA1069922.1"/>
    </source>
</evidence>
<protein>
    <submittedName>
        <fullName evidence="1">Uncharacterized protein</fullName>
    </submittedName>
</protein>
<reference evidence="1 2" key="1">
    <citation type="submission" date="2019-05" db="EMBL/GenBank/DDBJ databases">
        <title>Emergence of the Ug99 lineage of the wheat stem rust pathogen through somatic hybridization.</title>
        <authorList>
            <person name="Li F."/>
            <person name="Upadhyaya N.M."/>
            <person name="Sperschneider J."/>
            <person name="Matny O."/>
            <person name="Nguyen-Phuc H."/>
            <person name="Mago R."/>
            <person name="Raley C."/>
            <person name="Miller M.E."/>
            <person name="Silverstein K.A.T."/>
            <person name="Henningsen E."/>
            <person name="Hirsch C.D."/>
            <person name="Visser B."/>
            <person name="Pretorius Z.A."/>
            <person name="Steffenson B.J."/>
            <person name="Schwessinger B."/>
            <person name="Dodds P.N."/>
            <person name="Figueroa M."/>
        </authorList>
    </citation>
    <scope>NUCLEOTIDE SEQUENCE [LARGE SCALE GENOMIC DNA]</scope>
    <source>
        <strain evidence="1 2">Ug99</strain>
    </source>
</reference>
<comment type="caution">
    <text evidence="1">The sequence shown here is derived from an EMBL/GenBank/DDBJ whole genome shotgun (WGS) entry which is preliminary data.</text>
</comment>